<evidence type="ECO:0000313" key="4">
    <source>
        <dbReference type="Proteomes" id="UP000239590"/>
    </source>
</evidence>
<gene>
    <name evidence="3" type="ORF">C5O19_22160</name>
</gene>
<sequence>MKKVWTGLALFLASVTLLWAQENKQITWEYHLSKTALQPGDEVDLILTAKVEKGWLLYSSDFVADVGPQPTAFEFVSNGTFSPVGPVVPVDPLTKKDKTWDLDVSYFTKRAEFRQKVRIDKLDYFFTGYITGQVCHEKKGLCVPFRQAFNFDPRNAQ</sequence>
<accession>A0A2S7IG20</accession>
<dbReference type="EMBL" id="PTRA01000006">
    <property type="protein sequence ID" value="PQA54456.1"/>
    <property type="molecule type" value="Genomic_DNA"/>
</dbReference>
<dbReference type="Pfam" id="PF11412">
    <property type="entry name" value="DsbD_N"/>
    <property type="match status" value="1"/>
</dbReference>
<feature type="domain" description="Thiol:disulfide interchange protein DsbD N-terminal" evidence="2">
    <location>
        <begin position="37"/>
        <end position="147"/>
    </location>
</feature>
<feature type="chain" id="PRO_5015645781" description="Thiol:disulfide interchange protein DsbD N-terminal domain-containing protein" evidence="1">
    <location>
        <begin position="21"/>
        <end position="157"/>
    </location>
</feature>
<evidence type="ECO:0000313" key="3">
    <source>
        <dbReference type="EMBL" id="PQA54456.1"/>
    </source>
</evidence>
<evidence type="ECO:0000256" key="1">
    <source>
        <dbReference type="SAM" id="SignalP"/>
    </source>
</evidence>
<dbReference type="AlphaFoldDB" id="A0A2S7IG20"/>
<dbReference type="RefSeq" id="WP_104715580.1">
    <property type="nucleotide sequence ID" value="NZ_PTRA01000006.1"/>
</dbReference>
<name>A0A2S7IG20_9BACT</name>
<organism evidence="3 4">
    <name type="scientific">Siphonobacter curvatus</name>
    <dbReference type="NCBI Taxonomy" id="2094562"/>
    <lineage>
        <taxon>Bacteria</taxon>
        <taxon>Pseudomonadati</taxon>
        <taxon>Bacteroidota</taxon>
        <taxon>Cytophagia</taxon>
        <taxon>Cytophagales</taxon>
        <taxon>Cytophagaceae</taxon>
        <taxon>Siphonobacter</taxon>
    </lineage>
</organism>
<reference evidence="4" key="1">
    <citation type="submission" date="2018-02" db="EMBL/GenBank/DDBJ databases">
        <title>Genome sequencing of Solimonas sp. HR-BB.</title>
        <authorList>
            <person name="Lee Y."/>
            <person name="Jeon C.O."/>
        </authorList>
    </citation>
    <scope>NUCLEOTIDE SEQUENCE [LARGE SCALE GENOMIC DNA]</scope>
    <source>
        <strain evidence="4">HR-U</strain>
    </source>
</reference>
<dbReference type="Proteomes" id="UP000239590">
    <property type="component" value="Unassembled WGS sequence"/>
</dbReference>
<feature type="signal peptide" evidence="1">
    <location>
        <begin position="1"/>
        <end position="20"/>
    </location>
</feature>
<comment type="caution">
    <text evidence="3">The sequence shown here is derived from an EMBL/GenBank/DDBJ whole genome shotgun (WGS) entry which is preliminary data.</text>
</comment>
<dbReference type="InterPro" id="IPR028250">
    <property type="entry name" value="DsbDN"/>
</dbReference>
<evidence type="ECO:0000259" key="2">
    <source>
        <dbReference type="Pfam" id="PF11412"/>
    </source>
</evidence>
<dbReference type="OrthoDB" id="767251at2"/>
<proteinExistence type="predicted"/>
<keyword evidence="4" id="KW-1185">Reference proteome</keyword>
<keyword evidence="1" id="KW-0732">Signal</keyword>
<protein>
    <recommendedName>
        <fullName evidence="2">Thiol:disulfide interchange protein DsbD N-terminal domain-containing protein</fullName>
    </recommendedName>
</protein>